<dbReference type="InParanoid" id="A0A0C2WZA7"/>
<organism evidence="4 5">
    <name type="scientific">Amanita muscaria (strain Koide BX008)</name>
    <dbReference type="NCBI Taxonomy" id="946122"/>
    <lineage>
        <taxon>Eukaryota</taxon>
        <taxon>Fungi</taxon>
        <taxon>Dikarya</taxon>
        <taxon>Basidiomycota</taxon>
        <taxon>Agaricomycotina</taxon>
        <taxon>Agaricomycetes</taxon>
        <taxon>Agaricomycetidae</taxon>
        <taxon>Agaricales</taxon>
        <taxon>Pluteineae</taxon>
        <taxon>Amanitaceae</taxon>
        <taxon>Amanita</taxon>
    </lineage>
</organism>
<dbReference type="GO" id="GO:0005737">
    <property type="term" value="C:cytoplasm"/>
    <property type="evidence" value="ECO:0007669"/>
    <property type="project" value="TreeGrafter"/>
</dbReference>
<dbReference type="GO" id="GO:0005524">
    <property type="term" value="F:ATP binding"/>
    <property type="evidence" value="ECO:0007669"/>
    <property type="project" value="UniProtKB-KW"/>
</dbReference>
<feature type="domain" description="AAA+ ATPase" evidence="3">
    <location>
        <begin position="133"/>
        <end position="292"/>
    </location>
</feature>
<keyword evidence="1" id="KW-0547">Nucleotide-binding</keyword>
<evidence type="ECO:0000256" key="1">
    <source>
        <dbReference type="ARBA" id="ARBA00022741"/>
    </source>
</evidence>
<dbReference type="SUPFAM" id="SSF52540">
    <property type="entry name" value="P-loop containing nucleoside triphosphate hydrolases"/>
    <property type="match status" value="1"/>
</dbReference>
<dbReference type="OrthoDB" id="47330at2759"/>
<dbReference type="InterPro" id="IPR003593">
    <property type="entry name" value="AAA+_ATPase"/>
</dbReference>
<dbReference type="PANTHER" id="PTHR11638:SF18">
    <property type="entry name" value="HEAT SHOCK PROTEIN 104"/>
    <property type="match status" value="1"/>
</dbReference>
<dbReference type="InterPro" id="IPR011704">
    <property type="entry name" value="ATPase_dyneun-rel_AAA"/>
</dbReference>
<name>A0A0C2WZA7_AMAMK</name>
<dbReference type="Gene3D" id="3.40.50.300">
    <property type="entry name" value="P-loop containing nucleotide triphosphate hydrolases"/>
    <property type="match status" value="1"/>
</dbReference>
<dbReference type="GO" id="GO:0016887">
    <property type="term" value="F:ATP hydrolysis activity"/>
    <property type="evidence" value="ECO:0007669"/>
    <property type="project" value="InterPro"/>
</dbReference>
<dbReference type="InterPro" id="IPR027417">
    <property type="entry name" value="P-loop_NTPase"/>
</dbReference>
<dbReference type="InterPro" id="IPR050130">
    <property type="entry name" value="ClpA_ClpB"/>
</dbReference>
<dbReference type="SMART" id="SM00382">
    <property type="entry name" value="AAA"/>
    <property type="match status" value="1"/>
</dbReference>
<protein>
    <recommendedName>
        <fullName evidence="3">AAA+ ATPase domain-containing protein</fullName>
    </recommendedName>
</protein>
<evidence type="ECO:0000313" key="4">
    <source>
        <dbReference type="EMBL" id="KIL67162.1"/>
    </source>
</evidence>
<dbReference type="Pfam" id="PF07728">
    <property type="entry name" value="AAA_5"/>
    <property type="match status" value="1"/>
</dbReference>
<dbReference type="EMBL" id="KN818233">
    <property type="protein sequence ID" value="KIL67162.1"/>
    <property type="molecule type" value="Genomic_DNA"/>
</dbReference>
<dbReference type="GO" id="GO:0034605">
    <property type="term" value="P:cellular response to heat"/>
    <property type="evidence" value="ECO:0007669"/>
    <property type="project" value="TreeGrafter"/>
</dbReference>
<accession>A0A0C2WZA7</accession>
<reference evidence="4 5" key="1">
    <citation type="submission" date="2014-04" db="EMBL/GenBank/DDBJ databases">
        <title>Evolutionary Origins and Diversification of the Mycorrhizal Mutualists.</title>
        <authorList>
            <consortium name="DOE Joint Genome Institute"/>
            <consortium name="Mycorrhizal Genomics Consortium"/>
            <person name="Kohler A."/>
            <person name="Kuo A."/>
            <person name="Nagy L.G."/>
            <person name="Floudas D."/>
            <person name="Copeland A."/>
            <person name="Barry K.W."/>
            <person name="Cichocki N."/>
            <person name="Veneault-Fourrey C."/>
            <person name="LaButti K."/>
            <person name="Lindquist E.A."/>
            <person name="Lipzen A."/>
            <person name="Lundell T."/>
            <person name="Morin E."/>
            <person name="Murat C."/>
            <person name="Riley R."/>
            <person name="Ohm R."/>
            <person name="Sun H."/>
            <person name="Tunlid A."/>
            <person name="Henrissat B."/>
            <person name="Grigoriev I.V."/>
            <person name="Hibbett D.S."/>
            <person name="Martin F."/>
        </authorList>
    </citation>
    <scope>NUCLEOTIDE SEQUENCE [LARGE SCALE GENOMIC DNA]</scope>
    <source>
        <strain evidence="4 5">Koide BX008</strain>
    </source>
</reference>
<dbReference type="Proteomes" id="UP000054549">
    <property type="component" value="Unassembled WGS sequence"/>
</dbReference>
<sequence length="375" mass="42164">MPKPTLFFAIASDNADEVRKVLERGEVGPNESIGPQSALEFVLTNDQLMYKAEMVKILLAYGADPSVVKEHRARTSYFLEKAEAAERQRTTAMIRRSSFRPITRVRYEIVGQDRVLEHLFKVLSIHTRQLSATPLVVLLSGPSGHGKSMLARKFGSLLEVPTHIVNMTTLRAPHELWQSHSMDPDMDNQTSTTSTLAKFLTKNEGQRCVVVLDEIEKTADEKVLWSLLMPWEHGRCSIEAGSPPIDVRNVVWIGTSNVGQNLVFEYQGAREQPQEPISKEEYTELMELVRPKMSVHLGTSVVSRVSAILPFVPFTAEERRVICFEALYSLAGVEIRQLASLVVDRVIENALAKFRPEEGARSLYRAISEQLAIHL</sequence>
<gene>
    <name evidence="4" type="ORF">M378DRAFT_185841</name>
</gene>
<proteinExistence type="predicted"/>
<keyword evidence="2" id="KW-0067">ATP-binding</keyword>
<dbReference type="AlphaFoldDB" id="A0A0C2WZA7"/>
<evidence type="ECO:0000259" key="3">
    <source>
        <dbReference type="SMART" id="SM00382"/>
    </source>
</evidence>
<dbReference type="HOGENOM" id="CLU_035837_0_0_1"/>
<dbReference type="PANTHER" id="PTHR11638">
    <property type="entry name" value="ATP-DEPENDENT CLP PROTEASE"/>
    <property type="match status" value="1"/>
</dbReference>
<keyword evidence="5" id="KW-1185">Reference proteome</keyword>
<dbReference type="STRING" id="946122.A0A0C2WZA7"/>
<evidence type="ECO:0000256" key="2">
    <source>
        <dbReference type="ARBA" id="ARBA00022840"/>
    </source>
</evidence>
<evidence type="ECO:0000313" key="5">
    <source>
        <dbReference type="Proteomes" id="UP000054549"/>
    </source>
</evidence>